<comment type="caution">
    <text evidence="1">The sequence shown here is derived from an EMBL/GenBank/DDBJ whole genome shotgun (WGS) entry which is preliminary data.</text>
</comment>
<proteinExistence type="predicted"/>
<gene>
    <name evidence="1" type="ORF">BD293_4583</name>
</gene>
<evidence type="ECO:0000313" key="1">
    <source>
        <dbReference type="EMBL" id="TQM89561.1"/>
    </source>
</evidence>
<name>A0A543K395_9RHOB</name>
<dbReference type="EMBL" id="VFPT01000006">
    <property type="protein sequence ID" value="TQM89561.1"/>
    <property type="molecule type" value="Genomic_DNA"/>
</dbReference>
<dbReference type="Proteomes" id="UP000320582">
    <property type="component" value="Unassembled WGS sequence"/>
</dbReference>
<accession>A0A543K395</accession>
<organism evidence="1 2">
    <name type="scientific">Roseinatronobacter monicus</name>
    <dbReference type="NCBI Taxonomy" id="393481"/>
    <lineage>
        <taxon>Bacteria</taxon>
        <taxon>Pseudomonadati</taxon>
        <taxon>Pseudomonadota</taxon>
        <taxon>Alphaproteobacteria</taxon>
        <taxon>Rhodobacterales</taxon>
        <taxon>Paracoccaceae</taxon>
        <taxon>Roseinatronobacter</taxon>
    </lineage>
</organism>
<evidence type="ECO:0000313" key="2">
    <source>
        <dbReference type="Proteomes" id="UP000320582"/>
    </source>
</evidence>
<dbReference type="RefSeq" id="WP_142085950.1">
    <property type="nucleotide sequence ID" value="NZ_VFPT01000006.1"/>
</dbReference>
<reference evidence="1 2" key="1">
    <citation type="submission" date="2019-06" db="EMBL/GenBank/DDBJ databases">
        <title>Genomic Encyclopedia of Archaeal and Bacterial Type Strains, Phase II (KMG-II): from individual species to whole genera.</title>
        <authorList>
            <person name="Goeker M."/>
        </authorList>
    </citation>
    <scope>NUCLEOTIDE SEQUENCE [LARGE SCALE GENOMIC DNA]</scope>
    <source>
        <strain evidence="1 2">DSM 18423</strain>
    </source>
</reference>
<keyword evidence="2" id="KW-1185">Reference proteome</keyword>
<dbReference type="AlphaFoldDB" id="A0A543K395"/>
<protein>
    <submittedName>
        <fullName evidence="1">Uncharacterized protein</fullName>
    </submittedName>
</protein>
<sequence length="94" mass="10445">MTDTPALRIVKRCTASLKMLGYYAGPGHYCAAEADARHMTRQQADQLAEDLDSYAAVRGTCEHYFAVRRPQESAWDAAAEALKDEGFYAGPWDN</sequence>